<sequence length="110" mass="12614">MDNGDITVVLVKPGQIPQTTHIKNDLKAFEELADGPVSVERFFISGFRLVCNIDEGFGYDDRSLPKGTYFVARYHTEFENMSVHEAEEVKKVIKEQSKKRKKGLFSIFTR</sequence>
<reference evidence="1 2" key="1">
    <citation type="submission" date="2022-01" db="EMBL/GenBank/DDBJ databases">
        <title>Alkalihalobacillus sp. EGI L200015, a novel bacterium isolated from a salt lake sediment.</title>
        <authorList>
            <person name="Gao L."/>
            <person name="Fang B.-Z."/>
            <person name="Li W.-J."/>
        </authorList>
    </citation>
    <scope>NUCLEOTIDE SEQUENCE [LARGE SCALE GENOMIC DNA]</scope>
    <source>
        <strain evidence="1 2">KCTC 12718</strain>
    </source>
</reference>
<keyword evidence="2" id="KW-1185">Reference proteome</keyword>
<evidence type="ECO:0000313" key="1">
    <source>
        <dbReference type="EMBL" id="MCF6138801.1"/>
    </source>
</evidence>
<dbReference type="EMBL" id="JAKIJS010000001">
    <property type="protein sequence ID" value="MCF6138801.1"/>
    <property type="molecule type" value="Genomic_DNA"/>
</dbReference>
<dbReference type="Proteomes" id="UP001649381">
    <property type="component" value="Unassembled WGS sequence"/>
</dbReference>
<organism evidence="1 2">
    <name type="scientific">Pseudalkalibacillus berkeleyi</name>
    <dbReference type="NCBI Taxonomy" id="1069813"/>
    <lineage>
        <taxon>Bacteria</taxon>
        <taxon>Bacillati</taxon>
        <taxon>Bacillota</taxon>
        <taxon>Bacilli</taxon>
        <taxon>Bacillales</taxon>
        <taxon>Fictibacillaceae</taxon>
        <taxon>Pseudalkalibacillus</taxon>
    </lineage>
</organism>
<evidence type="ECO:0000313" key="2">
    <source>
        <dbReference type="Proteomes" id="UP001649381"/>
    </source>
</evidence>
<accession>A0ABS9H4F7</accession>
<protein>
    <submittedName>
        <fullName evidence="1">Uncharacterized protein</fullName>
    </submittedName>
</protein>
<gene>
    <name evidence="1" type="ORF">L2716_13775</name>
</gene>
<comment type="caution">
    <text evidence="1">The sequence shown here is derived from an EMBL/GenBank/DDBJ whole genome shotgun (WGS) entry which is preliminary data.</text>
</comment>
<name>A0ABS9H4F7_9BACL</name>
<dbReference type="RefSeq" id="WP_236336868.1">
    <property type="nucleotide sequence ID" value="NZ_JAKIJS010000001.1"/>
</dbReference>
<proteinExistence type="predicted"/>